<organism evidence="8 9">
    <name type="scientific">Candidatus Schekmanbacteria bacterium RBG_13_48_7</name>
    <dbReference type="NCBI Taxonomy" id="1817878"/>
    <lineage>
        <taxon>Bacteria</taxon>
        <taxon>Candidatus Schekmaniibacteriota</taxon>
    </lineage>
</organism>
<name>A0A1F7RSN2_9BACT</name>
<reference evidence="8 9" key="1">
    <citation type="journal article" date="2016" name="Nat. Commun.">
        <title>Thousands of microbial genomes shed light on interconnected biogeochemical processes in an aquifer system.</title>
        <authorList>
            <person name="Anantharaman K."/>
            <person name="Brown C.T."/>
            <person name="Hug L.A."/>
            <person name="Sharon I."/>
            <person name="Castelle C.J."/>
            <person name="Probst A.J."/>
            <person name="Thomas B.C."/>
            <person name="Singh A."/>
            <person name="Wilkins M.J."/>
            <person name="Karaoz U."/>
            <person name="Brodie E.L."/>
            <person name="Williams K.H."/>
            <person name="Hubbard S.S."/>
            <person name="Banfield J.F."/>
        </authorList>
    </citation>
    <scope>NUCLEOTIDE SEQUENCE [LARGE SCALE GENOMIC DNA]</scope>
</reference>
<keyword evidence="3" id="KW-0479">Metal-binding</keyword>
<dbReference type="SUPFAM" id="SSF102114">
    <property type="entry name" value="Radical SAM enzymes"/>
    <property type="match status" value="1"/>
</dbReference>
<dbReference type="Proteomes" id="UP000179266">
    <property type="component" value="Unassembled WGS sequence"/>
</dbReference>
<evidence type="ECO:0000313" key="8">
    <source>
        <dbReference type="EMBL" id="OGL44370.1"/>
    </source>
</evidence>
<dbReference type="Gene3D" id="3.80.30.20">
    <property type="entry name" value="tm_1862 like domain"/>
    <property type="match status" value="1"/>
</dbReference>
<evidence type="ECO:0000256" key="1">
    <source>
        <dbReference type="ARBA" id="ARBA00001966"/>
    </source>
</evidence>
<feature type="domain" description="Radical SAM core" evidence="7">
    <location>
        <begin position="185"/>
        <end position="425"/>
    </location>
</feature>
<evidence type="ECO:0000256" key="5">
    <source>
        <dbReference type="ARBA" id="ARBA00023014"/>
    </source>
</evidence>
<proteinExistence type="predicted"/>
<dbReference type="SMART" id="SM00729">
    <property type="entry name" value="Elp3"/>
    <property type="match status" value="1"/>
</dbReference>
<dbReference type="GO" id="GO:0031419">
    <property type="term" value="F:cobalamin binding"/>
    <property type="evidence" value="ECO:0007669"/>
    <property type="project" value="InterPro"/>
</dbReference>
<dbReference type="SFLD" id="SFLDG01123">
    <property type="entry name" value="methyltransferase_(Class_B)"/>
    <property type="match status" value="1"/>
</dbReference>
<protein>
    <submittedName>
        <fullName evidence="8">Uncharacterized protein</fullName>
    </submittedName>
</protein>
<keyword evidence="4" id="KW-0408">Iron</keyword>
<evidence type="ECO:0000259" key="6">
    <source>
        <dbReference type="PROSITE" id="PS51332"/>
    </source>
</evidence>
<dbReference type="SFLD" id="SFLDS00029">
    <property type="entry name" value="Radical_SAM"/>
    <property type="match status" value="1"/>
</dbReference>
<evidence type="ECO:0000259" key="7">
    <source>
        <dbReference type="PROSITE" id="PS51918"/>
    </source>
</evidence>
<dbReference type="PROSITE" id="PS51918">
    <property type="entry name" value="RADICAL_SAM"/>
    <property type="match status" value="1"/>
</dbReference>
<evidence type="ECO:0000313" key="9">
    <source>
        <dbReference type="Proteomes" id="UP000179266"/>
    </source>
</evidence>
<dbReference type="GO" id="GO:0051539">
    <property type="term" value="F:4 iron, 4 sulfur cluster binding"/>
    <property type="evidence" value="ECO:0007669"/>
    <property type="project" value="UniProtKB-KW"/>
</dbReference>
<dbReference type="InterPro" id="IPR058240">
    <property type="entry name" value="rSAM_sf"/>
</dbReference>
<dbReference type="EMBL" id="MGDD01000227">
    <property type="protein sequence ID" value="OGL44370.1"/>
    <property type="molecule type" value="Genomic_DNA"/>
</dbReference>
<dbReference type="PANTHER" id="PTHR43409">
    <property type="entry name" value="ANAEROBIC MAGNESIUM-PROTOPORPHYRIN IX MONOMETHYL ESTER CYCLASE-RELATED"/>
    <property type="match status" value="1"/>
</dbReference>
<evidence type="ECO:0000256" key="2">
    <source>
        <dbReference type="ARBA" id="ARBA00022691"/>
    </source>
</evidence>
<gene>
    <name evidence="8" type="ORF">A2161_02820</name>
</gene>
<dbReference type="InterPro" id="IPR007197">
    <property type="entry name" value="rSAM"/>
</dbReference>
<dbReference type="InterPro" id="IPR006158">
    <property type="entry name" value="Cobalamin-bd"/>
</dbReference>
<dbReference type="PROSITE" id="PS51332">
    <property type="entry name" value="B12_BINDING"/>
    <property type="match status" value="1"/>
</dbReference>
<dbReference type="InterPro" id="IPR034466">
    <property type="entry name" value="Methyltransferase_Class_B"/>
</dbReference>
<dbReference type="InterPro" id="IPR006638">
    <property type="entry name" value="Elp3/MiaA/NifB-like_rSAM"/>
</dbReference>
<dbReference type="SFLD" id="SFLDG01082">
    <property type="entry name" value="B12-binding_domain_containing"/>
    <property type="match status" value="1"/>
</dbReference>
<dbReference type="InterPro" id="IPR023404">
    <property type="entry name" value="rSAM_horseshoe"/>
</dbReference>
<dbReference type="AlphaFoldDB" id="A0A1F7RSN2"/>
<feature type="domain" description="B12-binding" evidence="6">
    <location>
        <begin position="1"/>
        <end position="148"/>
    </location>
</feature>
<sequence>MKILLIQVFLGRHEPPIYPIGLAKLASCLKKNGYEVYGLDMNISHNPIQDLENTIKKTEPEIIGFSLRNIDTTQYRDPFLYWKMLRECVEKTRNLLPGVKIIAGGSGFSLFAQELMERICGIDYGFFLEAETGFAQFLNNLSSPEMVSGLFYRKNGRITFTGNPEIKGFENHEPDMTLFPLEPYLKFPASIGIESKRGCEKSCVYCTYPSLSGFRLRLRKPSEVVAEMQKMHQQFHVNTFHFVDTLFNNPVDHAKEICNEILKQNLNVKWIAWYNERLLDQELVSLALKSGCIEFAFSPDGITHKSLAALGKDLKPSDIEKTYKWAIQYPDMNVSFNFFISPPGDTFKGVINLFFFAAKVKLRLGHRGRIFLGNIRIEPDTPILAKAARKGMLDNLTNLLPETSEELKKMFYIEPRTFYAHAIFNFIFKLKSILKKEQYQG</sequence>
<dbReference type="InterPro" id="IPR051198">
    <property type="entry name" value="BchE-like"/>
</dbReference>
<comment type="cofactor">
    <cofactor evidence="1">
        <name>[4Fe-4S] cluster</name>
        <dbReference type="ChEBI" id="CHEBI:49883"/>
    </cofactor>
</comment>
<dbReference type="GO" id="GO:0005829">
    <property type="term" value="C:cytosol"/>
    <property type="evidence" value="ECO:0007669"/>
    <property type="project" value="TreeGrafter"/>
</dbReference>
<accession>A0A1F7RSN2</accession>
<keyword evidence="5" id="KW-0411">Iron-sulfur</keyword>
<evidence type="ECO:0000256" key="4">
    <source>
        <dbReference type="ARBA" id="ARBA00023004"/>
    </source>
</evidence>
<dbReference type="Gene3D" id="3.40.50.280">
    <property type="entry name" value="Cobalamin-binding domain"/>
    <property type="match status" value="1"/>
</dbReference>
<keyword evidence="2" id="KW-0949">S-adenosyl-L-methionine</keyword>
<dbReference type="GO" id="GO:0003824">
    <property type="term" value="F:catalytic activity"/>
    <property type="evidence" value="ECO:0007669"/>
    <property type="project" value="InterPro"/>
</dbReference>
<dbReference type="GO" id="GO:0046872">
    <property type="term" value="F:metal ion binding"/>
    <property type="evidence" value="ECO:0007669"/>
    <property type="project" value="UniProtKB-KW"/>
</dbReference>
<evidence type="ECO:0000256" key="3">
    <source>
        <dbReference type="ARBA" id="ARBA00022723"/>
    </source>
</evidence>
<dbReference type="PANTHER" id="PTHR43409:SF16">
    <property type="entry name" value="SLR0320 PROTEIN"/>
    <property type="match status" value="1"/>
</dbReference>
<dbReference type="Pfam" id="PF04055">
    <property type="entry name" value="Radical_SAM"/>
    <property type="match status" value="1"/>
</dbReference>
<comment type="caution">
    <text evidence="8">The sequence shown here is derived from an EMBL/GenBank/DDBJ whole genome shotgun (WGS) entry which is preliminary data.</text>
</comment>
<dbReference type="Pfam" id="PF02310">
    <property type="entry name" value="B12-binding"/>
    <property type="match status" value="1"/>
</dbReference>